<dbReference type="UniPathway" id="UPA00143"/>
<dbReference type="Pfam" id="PF04564">
    <property type="entry name" value="U-box"/>
    <property type="match status" value="1"/>
</dbReference>
<accession>A0A8I6XYG3</accession>
<feature type="region of interest" description="Disordered" evidence="7">
    <location>
        <begin position="161"/>
        <end position="200"/>
    </location>
</feature>
<gene>
    <name evidence="9" type="primary">LOC123398416</name>
</gene>
<feature type="compositionally biased region" description="Low complexity" evidence="7">
    <location>
        <begin position="16"/>
        <end position="42"/>
    </location>
</feature>
<protein>
    <recommendedName>
        <fullName evidence="3">RING-type E3 ubiquitin transferase</fullName>
        <ecNumber evidence="3">2.3.2.27</ecNumber>
    </recommendedName>
</protein>
<keyword evidence="10" id="KW-1185">Reference proteome</keyword>
<comment type="catalytic activity">
    <reaction evidence="1">
        <text>S-ubiquitinyl-[E2 ubiquitin-conjugating enzyme]-L-cysteine + [acceptor protein]-L-lysine = [E2 ubiquitin-conjugating enzyme]-L-cysteine + N(6)-ubiquitinyl-[acceptor protein]-L-lysine.</text>
        <dbReference type="EC" id="2.3.2.27"/>
    </reaction>
</comment>
<proteinExistence type="predicted"/>
<dbReference type="SMART" id="SM00504">
    <property type="entry name" value="Ubox"/>
    <property type="match status" value="1"/>
</dbReference>
<name>A0A8I6XYG3_HORVV</name>
<dbReference type="Gramene" id="HORVU.MOREX.r2.5HG0396350.1">
    <property type="protein sequence ID" value="HORVU.MOREX.r2.5HG0396350.1.CDS.1"/>
    <property type="gene ID" value="HORVU.MOREX.r2.5HG0396350"/>
</dbReference>
<evidence type="ECO:0000256" key="2">
    <source>
        <dbReference type="ARBA" id="ARBA00004906"/>
    </source>
</evidence>
<evidence type="ECO:0000256" key="5">
    <source>
        <dbReference type="ARBA" id="ARBA00022786"/>
    </source>
</evidence>
<reference evidence="10" key="1">
    <citation type="journal article" date="2012" name="Nature">
        <title>A physical, genetic and functional sequence assembly of the barley genome.</title>
        <authorList>
            <consortium name="The International Barley Genome Sequencing Consortium"/>
            <person name="Mayer K.F."/>
            <person name="Waugh R."/>
            <person name="Brown J.W."/>
            <person name="Schulman A."/>
            <person name="Langridge P."/>
            <person name="Platzer M."/>
            <person name="Fincher G.B."/>
            <person name="Muehlbauer G.J."/>
            <person name="Sato K."/>
            <person name="Close T.J."/>
            <person name="Wise R.P."/>
            <person name="Stein N."/>
        </authorList>
    </citation>
    <scope>NUCLEOTIDE SEQUENCE [LARGE SCALE GENOMIC DNA]</scope>
    <source>
        <strain evidence="10">cv. Morex</strain>
    </source>
</reference>
<dbReference type="Proteomes" id="UP000011116">
    <property type="component" value="Chromosome 5H"/>
</dbReference>
<keyword evidence="5" id="KW-0833">Ubl conjugation pathway</keyword>
<dbReference type="FunFam" id="1.25.10.10:FF:000392">
    <property type="entry name" value="RING-type E3 ubiquitin transferase"/>
    <property type="match status" value="1"/>
</dbReference>
<evidence type="ECO:0000259" key="8">
    <source>
        <dbReference type="PROSITE" id="PS51698"/>
    </source>
</evidence>
<evidence type="ECO:0000256" key="6">
    <source>
        <dbReference type="PROSITE-ProRule" id="PRU00259"/>
    </source>
</evidence>
<dbReference type="GO" id="GO:0016567">
    <property type="term" value="P:protein ubiquitination"/>
    <property type="evidence" value="ECO:0007669"/>
    <property type="project" value="UniProtKB-UniPathway"/>
</dbReference>
<evidence type="ECO:0000256" key="3">
    <source>
        <dbReference type="ARBA" id="ARBA00012483"/>
    </source>
</evidence>
<feature type="repeat" description="ARM" evidence="6">
    <location>
        <begin position="342"/>
        <end position="386"/>
    </location>
</feature>
<evidence type="ECO:0000313" key="9">
    <source>
        <dbReference type="EnsemblPlants" id="HORVU.MOREX.r3.5HG0478340.1.CDS1"/>
    </source>
</evidence>
<dbReference type="EnsemblPlants" id="HORVU.MOREX.r3.5HG0478340.1">
    <property type="protein sequence ID" value="HORVU.MOREX.r3.5HG0478340.1.CDS1"/>
    <property type="gene ID" value="HORVU.MOREX.r3.5HG0478340"/>
</dbReference>
<dbReference type="PANTHER" id="PTHR23315:SF79">
    <property type="entry name" value="RING-TYPE E3 UBIQUITIN TRANSFERASE"/>
    <property type="match status" value="1"/>
</dbReference>
<evidence type="ECO:0000313" key="10">
    <source>
        <dbReference type="Proteomes" id="UP000011116"/>
    </source>
</evidence>
<dbReference type="Gene3D" id="3.30.40.10">
    <property type="entry name" value="Zinc/RING finger domain, C3HC4 (zinc finger)"/>
    <property type="match status" value="1"/>
</dbReference>
<dbReference type="PANTHER" id="PTHR23315">
    <property type="entry name" value="U BOX DOMAIN-CONTAINING"/>
    <property type="match status" value="1"/>
</dbReference>
<dbReference type="SMR" id="A0A8I6XYG3"/>
<dbReference type="FunFam" id="1.25.10.10:FF:000285">
    <property type="entry name" value="RING-type E3 ubiquitin transferase"/>
    <property type="match status" value="1"/>
</dbReference>
<feature type="repeat" description="ARM" evidence="6">
    <location>
        <begin position="299"/>
        <end position="338"/>
    </location>
</feature>
<reference evidence="9" key="2">
    <citation type="submission" date="2020-10" db="EMBL/GenBank/DDBJ databases">
        <authorList>
            <person name="Scholz U."/>
            <person name="Mascher M."/>
            <person name="Fiebig A."/>
        </authorList>
    </citation>
    <scope>NUCLEOTIDE SEQUENCE [LARGE SCALE GENOMIC DNA]</scope>
    <source>
        <strain evidence="9">cv. Morex</strain>
    </source>
</reference>
<dbReference type="InterPro" id="IPR003613">
    <property type="entry name" value="Ubox_domain"/>
</dbReference>
<comment type="pathway">
    <text evidence="2">Protein modification; protein ubiquitination.</text>
</comment>
<dbReference type="Gene3D" id="1.25.10.10">
    <property type="entry name" value="Leucine-rich Repeat Variant"/>
    <property type="match status" value="1"/>
</dbReference>
<evidence type="ECO:0000256" key="1">
    <source>
        <dbReference type="ARBA" id="ARBA00000900"/>
    </source>
</evidence>
<dbReference type="GO" id="GO:0005634">
    <property type="term" value="C:nucleus"/>
    <property type="evidence" value="ECO:0000318"/>
    <property type="project" value="GO_Central"/>
</dbReference>
<dbReference type="InterPro" id="IPR011989">
    <property type="entry name" value="ARM-like"/>
</dbReference>
<evidence type="ECO:0000256" key="4">
    <source>
        <dbReference type="ARBA" id="ARBA00022679"/>
    </source>
</evidence>
<dbReference type="InterPro" id="IPR000225">
    <property type="entry name" value="Armadillo"/>
</dbReference>
<evidence type="ECO:0000256" key="7">
    <source>
        <dbReference type="SAM" id="MobiDB-lite"/>
    </source>
</evidence>
<feature type="compositionally biased region" description="Low complexity" evidence="7">
    <location>
        <begin position="161"/>
        <end position="184"/>
    </location>
</feature>
<keyword evidence="4" id="KW-0808">Transferase</keyword>
<dbReference type="Gramene" id="HORVU.MOREX.r3.5HG0478340.1">
    <property type="protein sequence ID" value="HORVU.MOREX.r3.5HG0478340.1.CDS1"/>
    <property type="gene ID" value="HORVU.MOREX.r3.5HG0478340"/>
</dbReference>
<dbReference type="FunFam" id="3.30.40.10:FF:000491">
    <property type="entry name" value="RING-type E3 ubiquitin transferase"/>
    <property type="match status" value="1"/>
</dbReference>
<dbReference type="RefSeq" id="XP_044948825.1">
    <property type="nucleotide sequence ID" value="XM_045092890.1"/>
</dbReference>
<feature type="domain" description="U-box" evidence="8">
    <location>
        <begin position="51"/>
        <end position="122"/>
    </location>
</feature>
<dbReference type="OrthoDB" id="7537227at2759"/>
<dbReference type="SUPFAM" id="SSF48371">
    <property type="entry name" value="ARM repeat"/>
    <property type="match status" value="1"/>
</dbReference>
<dbReference type="SMART" id="SM00185">
    <property type="entry name" value="ARM"/>
    <property type="match status" value="3"/>
</dbReference>
<reference evidence="9" key="3">
    <citation type="submission" date="2022-01" db="UniProtKB">
        <authorList>
            <consortium name="EnsemblPlants"/>
        </authorList>
    </citation>
    <scope>IDENTIFICATION</scope>
    <source>
        <strain evidence="9">subsp. vulgare</strain>
    </source>
</reference>
<dbReference type="GO" id="GO:0005737">
    <property type="term" value="C:cytoplasm"/>
    <property type="evidence" value="ECO:0000318"/>
    <property type="project" value="GO_Central"/>
</dbReference>
<feature type="compositionally biased region" description="Basic residues" evidence="7">
    <location>
        <begin position="1"/>
        <end position="10"/>
    </location>
</feature>
<dbReference type="SUPFAM" id="SSF57850">
    <property type="entry name" value="RING/U-box"/>
    <property type="match status" value="1"/>
</dbReference>
<feature type="region of interest" description="Disordered" evidence="7">
    <location>
        <begin position="1"/>
        <end position="50"/>
    </location>
</feature>
<dbReference type="GeneID" id="123398416"/>
<dbReference type="PROSITE" id="PS50176">
    <property type="entry name" value="ARM_REPEAT"/>
    <property type="match status" value="2"/>
</dbReference>
<sequence>MGAARPRRWRFPFQRSAPSSPSSKSLPPAPYSPARSAAAADPGPERKWEEAAPPEFVCPLSGALMADPVILPSGQTYERACLQACSDLSFLPPGAGSGSDAMIPNSALKAAIGTWCARSGLAAPRPPSKEAVREAVLRAMPPAAAAAADAKSVRTRRAAMASSSNSSYSSPASAASTSTYTSSSEITPAEDDAAAKPVKEAAKEVTQLELPVDPLEDEVVATVMDADEDGEVAAALAVLRDATRESAERRLALCTPRLLAALRRVLLIPRHASARVDATAALVNLSLEPVNKVRIVRAGAVPALVEVLRSGGSAPEAREHAAGALFGLALNEENRAAIGVLGAVPPLLDLLTSPAHHPRARRDAGMAIYHLSLAAVNQSKVARFPGASKALLSVASSAAEPTPIRKLALMVICNVGGCSEGRASLMDAGAVAAVSGILLSSHDVAELEEWCVAAIYALSRGSLRFRGLARAAGADKALRRVAEEGTPGGVRREMARKTLRAMRGDLDEEADLTGSSLECGDGDDCGGSIVSDGLMSFRRRQREVGASSCGNTAEF</sequence>
<dbReference type="OMA" id="QLCTPRI"/>
<dbReference type="EC" id="2.3.2.27" evidence="3"/>
<dbReference type="PROSITE" id="PS51698">
    <property type="entry name" value="U_BOX"/>
    <property type="match status" value="1"/>
</dbReference>
<dbReference type="InterPro" id="IPR013083">
    <property type="entry name" value="Znf_RING/FYVE/PHD"/>
</dbReference>
<organism evidence="9 10">
    <name type="scientific">Hordeum vulgare subsp. vulgare</name>
    <name type="common">Domesticated barley</name>
    <dbReference type="NCBI Taxonomy" id="112509"/>
    <lineage>
        <taxon>Eukaryota</taxon>
        <taxon>Viridiplantae</taxon>
        <taxon>Streptophyta</taxon>
        <taxon>Embryophyta</taxon>
        <taxon>Tracheophyta</taxon>
        <taxon>Spermatophyta</taxon>
        <taxon>Magnoliopsida</taxon>
        <taxon>Liliopsida</taxon>
        <taxon>Poales</taxon>
        <taxon>Poaceae</taxon>
        <taxon>BOP clade</taxon>
        <taxon>Pooideae</taxon>
        <taxon>Triticodae</taxon>
        <taxon>Triticeae</taxon>
        <taxon>Hordeinae</taxon>
        <taxon>Hordeum</taxon>
    </lineage>
</organism>
<dbReference type="AlphaFoldDB" id="A0A8I6XYG3"/>
<dbReference type="InterPro" id="IPR016024">
    <property type="entry name" value="ARM-type_fold"/>
</dbReference>
<dbReference type="KEGG" id="hvg:123398416"/>
<dbReference type="GO" id="GO:0061630">
    <property type="term" value="F:ubiquitin protein ligase activity"/>
    <property type="evidence" value="ECO:0007669"/>
    <property type="project" value="UniProtKB-EC"/>
</dbReference>